<gene>
    <name evidence="1" type="ordered locus">Marme_1038</name>
</gene>
<evidence type="ECO:0000313" key="2">
    <source>
        <dbReference type="Proteomes" id="UP000001062"/>
    </source>
</evidence>
<dbReference type="RefSeq" id="WP_013660218.1">
    <property type="nucleotide sequence ID" value="NC_015276.1"/>
</dbReference>
<name>F2JT95_MARM1</name>
<dbReference type="EMBL" id="CP002583">
    <property type="protein sequence ID" value="ADZ90313.1"/>
    <property type="molecule type" value="Genomic_DNA"/>
</dbReference>
<reference evidence="1 2" key="1">
    <citation type="journal article" date="2012" name="Stand. Genomic Sci.">
        <title>Complete genome sequence of the melanogenic marine bacterium Marinomonas mediterranea type strain (MMB-1(T)).</title>
        <authorList>
            <person name="Lucas-Elio P."/>
            <person name="Goodwin L."/>
            <person name="Woyke T."/>
            <person name="Pitluck S."/>
            <person name="Nolan M."/>
            <person name="Kyrpides N.C."/>
            <person name="Detter J.C."/>
            <person name="Copeland A."/>
            <person name="Teshima H."/>
            <person name="Bruce D."/>
            <person name="Detter C."/>
            <person name="Tapia R."/>
            <person name="Han S."/>
            <person name="Land M.L."/>
            <person name="Ivanova N."/>
            <person name="Mikhailova N."/>
            <person name="Johnston A.W."/>
            <person name="Sanchez-Amat A."/>
        </authorList>
    </citation>
    <scope>NUCLEOTIDE SEQUENCE [LARGE SCALE GENOMIC DNA]</scope>
    <source>
        <strain evidence="2">ATCC 700492 / JCM 21426 / NBRC 103028 / MMB-1</strain>
    </source>
</reference>
<dbReference type="OrthoDB" id="6106522at2"/>
<dbReference type="Proteomes" id="UP000001062">
    <property type="component" value="Chromosome"/>
</dbReference>
<sequence>MNVREIVESQLTQRTQPGRQVSGSADFALFMSLFSQPGPSIQGTADELNQHEPHAVTRPIQFTHSISENPTANIALLKALSQEPLAVGGAIQYNAVEAVDNLLLAKA</sequence>
<protein>
    <submittedName>
        <fullName evidence="1">Uncharacterized protein</fullName>
    </submittedName>
</protein>
<dbReference type="HOGENOM" id="CLU_2219961_0_0_6"/>
<organism evidence="1 2">
    <name type="scientific">Marinomonas mediterranea (strain ATCC 700492 / JCM 21426 / NBRC 103028 / MMB-1)</name>
    <dbReference type="NCBI Taxonomy" id="717774"/>
    <lineage>
        <taxon>Bacteria</taxon>
        <taxon>Pseudomonadati</taxon>
        <taxon>Pseudomonadota</taxon>
        <taxon>Gammaproteobacteria</taxon>
        <taxon>Oceanospirillales</taxon>
        <taxon>Oceanospirillaceae</taxon>
        <taxon>Marinomonas</taxon>
    </lineage>
</organism>
<accession>F2JT95</accession>
<keyword evidence="2" id="KW-1185">Reference proteome</keyword>
<proteinExistence type="predicted"/>
<dbReference type="PATRIC" id="fig|717774.3.peg.1080"/>
<dbReference type="AlphaFoldDB" id="F2JT95"/>
<evidence type="ECO:0000313" key="1">
    <source>
        <dbReference type="EMBL" id="ADZ90313.1"/>
    </source>
</evidence>
<dbReference type="KEGG" id="mme:Marme_1038"/>